<protein>
    <submittedName>
        <fullName evidence="1">Uncharacterized protein</fullName>
    </submittedName>
</protein>
<evidence type="ECO:0000313" key="2">
    <source>
        <dbReference type="Proteomes" id="UP001183777"/>
    </source>
</evidence>
<gene>
    <name evidence="1" type="ORF">RM649_22195</name>
</gene>
<accession>A0ABU2RNC4</accession>
<dbReference type="EMBL" id="JAVREX010000010">
    <property type="protein sequence ID" value="MDT0430346.1"/>
    <property type="molecule type" value="Genomic_DNA"/>
</dbReference>
<comment type="caution">
    <text evidence="1">The sequence shown here is derived from an EMBL/GenBank/DDBJ whole genome shotgun (WGS) entry which is preliminary data.</text>
</comment>
<sequence length="214" mass="22787">MTSNALGVLKDRLSTWEGLMETCTVTGEPERLSAWFAAATASPAESVSAWRRTPDFPRRLPTGITFDVVLAPRNVVELAYDILRRYEQTVGPAVRFTNLTTAAILVPPGTAARWGNLVVGASWLDRSAVPTCLGIGHAVRIPGLAPSAQGVPVEWLEAPSAESTVGDTPLLTAPVQLVRCLAEARSLLAPEGEQSPLSRAVSAVRAVLRAPQRT</sequence>
<reference evidence="2" key="1">
    <citation type="submission" date="2023-07" db="EMBL/GenBank/DDBJ databases">
        <title>30 novel species of actinomycetes from the DSMZ collection.</title>
        <authorList>
            <person name="Nouioui I."/>
        </authorList>
    </citation>
    <scope>NUCLEOTIDE SEQUENCE [LARGE SCALE GENOMIC DNA]</scope>
    <source>
        <strain evidence="2">DSM 41770</strain>
    </source>
</reference>
<proteinExistence type="predicted"/>
<name>A0ABU2RNC4_9ACTN</name>
<organism evidence="1 2">
    <name type="scientific">Streptomyces salyersiae</name>
    <dbReference type="NCBI Taxonomy" id="3075530"/>
    <lineage>
        <taxon>Bacteria</taxon>
        <taxon>Bacillati</taxon>
        <taxon>Actinomycetota</taxon>
        <taxon>Actinomycetes</taxon>
        <taxon>Kitasatosporales</taxon>
        <taxon>Streptomycetaceae</taxon>
        <taxon>Streptomyces</taxon>
    </lineage>
</organism>
<dbReference type="Proteomes" id="UP001183777">
    <property type="component" value="Unassembled WGS sequence"/>
</dbReference>
<keyword evidence="2" id="KW-1185">Reference proteome</keyword>
<dbReference type="RefSeq" id="WP_311659024.1">
    <property type="nucleotide sequence ID" value="NZ_JAVREX010000010.1"/>
</dbReference>
<evidence type="ECO:0000313" key="1">
    <source>
        <dbReference type="EMBL" id="MDT0430346.1"/>
    </source>
</evidence>